<evidence type="ECO:0000256" key="3">
    <source>
        <dbReference type="ARBA" id="ARBA00023163"/>
    </source>
</evidence>
<dbReference type="OrthoDB" id="288929at2"/>
<name>A0A0D6ZAX6_9BACI</name>
<dbReference type="Gene3D" id="1.10.10.10">
    <property type="entry name" value="Winged helix-like DNA-binding domain superfamily/Winged helix DNA-binding domain"/>
    <property type="match status" value="1"/>
</dbReference>
<keyword evidence="2" id="KW-0238">DNA-binding</keyword>
<accession>A0A0D6ZAX6</accession>
<dbReference type="AlphaFoldDB" id="A0A0D6ZAX6"/>
<dbReference type="PANTHER" id="PTHR42756:SF1">
    <property type="entry name" value="TRANSCRIPTIONAL REPRESSOR OF EMRAB OPERON"/>
    <property type="match status" value="1"/>
</dbReference>
<sequence>MLKKPIDYEKIDYLISHLIRSLGKETQEIFEEKITIPQFIVLQTISKEKRCNLKDIVNELGTTTGAVSLLIDKMTKLDYVLRERDTTDRRLIWISFTKKGAELYDQITQKRNEVLEHYFSKWTEEETKTFMNLLTKAFSEKGE</sequence>
<evidence type="ECO:0000313" key="6">
    <source>
        <dbReference type="Proteomes" id="UP000032512"/>
    </source>
</evidence>
<proteinExistence type="predicted"/>
<dbReference type="Proteomes" id="UP000032512">
    <property type="component" value="Unassembled WGS sequence"/>
</dbReference>
<dbReference type="GO" id="GO:0003677">
    <property type="term" value="F:DNA binding"/>
    <property type="evidence" value="ECO:0007669"/>
    <property type="project" value="UniProtKB-KW"/>
</dbReference>
<dbReference type="SMART" id="SM00347">
    <property type="entry name" value="HTH_MARR"/>
    <property type="match status" value="1"/>
</dbReference>
<protein>
    <recommendedName>
        <fullName evidence="4">HTH marR-type domain-containing protein</fullName>
    </recommendedName>
</protein>
<dbReference type="RefSeq" id="WP_044393344.1">
    <property type="nucleotide sequence ID" value="NZ_JXIQ01000077.1"/>
</dbReference>
<evidence type="ECO:0000313" key="5">
    <source>
        <dbReference type="EMBL" id="KIY22196.1"/>
    </source>
</evidence>
<dbReference type="SUPFAM" id="SSF46785">
    <property type="entry name" value="Winged helix' DNA-binding domain"/>
    <property type="match status" value="1"/>
</dbReference>
<keyword evidence="1" id="KW-0805">Transcription regulation</keyword>
<reference evidence="5 6" key="1">
    <citation type="submission" date="2015-01" db="EMBL/GenBank/DDBJ databases">
        <title>Draft genome sequences of the supercritical CO2 tolerant bacteria Bacillus subterraneus MITOT1 and Bacillus cereus MIT0214.</title>
        <authorList>
            <person name="Peet K.C."/>
            <person name="Thompson J.R."/>
        </authorList>
    </citation>
    <scope>NUCLEOTIDE SEQUENCE [LARGE SCALE GENOMIC DNA]</scope>
    <source>
        <strain evidence="5 6">MITOT1</strain>
    </source>
</reference>
<dbReference type="PATRIC" id="fig|285983.3.peg.513"/>
<dbReference type="InterPro" id="IPR036390">
    <property type="entry name" value="WH_DNA-bd_sf"/>
</dbReference>
<feature type="domain" description="HTH marR-type" evidence="4">
    <location>
        <begin position="8"/>
        <end position="139"/>
    </location>
</feature>
<organism evidence="5 6">
    <name type="scientific">Mesobacillus subterraneus</name>
    <dbReference type="NCBI Taxonomy" id="285983"/>
    <lineage>
        <taxon>Bacteria</taxon>
        <taxon>Bacillati</taxon>
        <taxon>Bacillota</taxon>
        <taxon>Bacilli</taxon>
        <taxon>Bacillales</taxon>
        <taxon>Bacillaceae</taxon>
        <taxon>Mesobacillus</taxon>
    </lineage>
</organism>
<dbReference type="EMBL" id="JXIQ01000077">
    <property type="protein sequence ID" value="KIY22196.1"/>
    <property type="molecule type" value="Genomic_DNA"/>
</dbReference>
<dbReference type="PANTHER" id="PTHR42756">
    <property type="entry name" value="TRANSCRIPTIONAL REGULATOR, MARR"/>
    <property type="match status" value="1"/>
</dbReference>
<dbReference type="Pfam" id="PF01047">
    <property type="entry name" value="MarR"/>
    <property type="match status" value="1"/>
</dbReference>
<keyword evidence="6" id="KW-1185">Reference proteome</keyword>
<evidence type="ECO:0000256" key="2">
    <source>
        <dbReference type="ARBA" id="ARBA00023125"/>
    </source>
</evidence>
<dbReference type="InterPro" id="IPR036388">
    <property type="entry name" value="WH-like_DNA-bd_sf"/>
</dbReference>
<evidence type="ECO:0000256" key="1">
    <source>
        <dbReference type="ARBA" id="ARBA00023015"/>
    </source>
</evidence>
<dbReference type="GO" id="GO:0003700">
    <property type="term" value="F:DNA-binding transcription factor activity"/>
    <property type="evidence" value="ECO:0007669"/>
    <property type="project" value="InterPro"/>
</dbReference>
<gene>
    <name evidence="5" type="ORF">UB32_09825</name>
</gene>
<evidence type="ECO:0000259" key="4">
    <source>
        <dbReference type="PROSITE" id="PS50995"/>
    </source>
</evidence>
<comment type="caution">
    <text evidence="5">The sequence shown here is derived from an EMBL/GenBank/DDBJ whole genome shotgun (WGS) entry which is preliminary data.</text>
</comment>
<dbReference type="PROSITE" id="PS50995">
    <property type="entry name" value="HTH_MARR_2"/>
    <property type="match status" value="1"/>
</dbReference>
<dbReference type="InterPro" id="IPR000835">
    <property type="entry name" value="HTH_MarR-typ"/>
</dbReference>
<keyword evidence="3" id="KW-0804">Transcription</keyword>